<name>A0AAV7W792_PLEWA</name>
<keyword evidence="3" id="KW-1185">Reference proteome</keyword>
<feature type="region of interest" description="Disordered" evidence="1">
    <location>
        <begin position="112"/>
        <end position="170"/>
    </location>
</feature>
<organism evidence="2 3">
    <name type="scientific">Pleurodeles waltl</name>
    <name type="common">Iberian ribbed newt</name>
    <dbReference type="NCBI Taxonomy" id="8319"/>
    <lineage>
        <taxon>Eukaryota</taxon>
        <taxon>Metazoa</taxon>
        <taxon>Chordata</taxon>
        <taxon>Craniata</taxon>
        <taxon>Vertebrata</taxon>
        <taxon>Euteleostomi</taxon>
        <taxon>Amphibia</taxon>
        <taxon>Batrachia</taxon>
        <taxon>Caudata</taxon>
        <taxon>Salamandroidea</taxon>
        <taxon>Salamandridae</taxon>
        <taxon>Pleurodelinae</taxon>
        <taxon>Pleurodeles</taxon>
    </lineage>
</organism>
<gene>
    <name evidence="2" type="ORF">NDU88_005140</name>
</gene>
<reference evidence="2" key="1">
    <citation type="journal article" date="2022" name="bioRxiv">
        <title>Sequencing and chromosome-scale assembly of the giantPleurodeles waltlgenome.</title>
        <authorList>
            <person name="Brown T."/>
            <person name="Elewa A."/>
            <person name="Iarovenko S."/>
            <person name="Subramanian E."/>
            <person name="Araus A.J."/>
            <person name="Petzold A."/>
            <person name="Susuki M."/>
            <person name="Suzuki K.-i.T."/>
            <person name="Hayashi T."/>
            <person name="Toyoda A."/>
            <person name="Oliveira C."/>
            <person name="Osipova E."/>
            <person name="Leigh N.D."/>
            <person name="Simon A."/>
            <person name="Yun M.H."/>
        </authorList>
    </citation>
    <scope>NUCLEOTIDE SEQUENCE</scope>
    <source>
        <strain evidence="2">20211129_DDA</strain>
        <tissue evidence="2">Liver</tissue>
    </source>
</reference>
<dbReference type="EMBL" id="JANPWB010000002">
    <property type="protein sequence ID" value="KAJ1209767.1"/>
    <property type="molecule type" value="Genomic_DNA"/>
</dbReference>
<evidence type="ECO:0000313" key="3">
    <source>
        <dbReference type="Proteomes" id="UP001066276"/>
    </source>
</evidence>
<accession>A0AAV7W792</accession>
<protein>
    <submittedName>
        <fullName evidence="2">Uncharacterized protein</fullName>
    </submittedName>
</protein>
<sequence>MPGCNGHLCPLSLFDGSGTHSRVPAPCTVPCSVLPERCQSAAILLGGRSPQIGRLCDAGPYQTPATQPGKVARCSASPTVPIITATQISEPGPRENRLDSRHTPLTALTRRYCGRPPVEGLPGEKTKPSGTDWPGRGSEATTRFTRIRDRQSARAVITPKGVPGSSQPCR</sequence>
<proteinExistence type="predicted"/>
<dbReference type="AlphaFoldDB" id="A0AAV7W792"/>
<evidence type="ECO:0000313" key="2">
    <source>
        <dbReference type="EMBL" id="KAJ1209767.1"/>
    </source>
</evidence>
<evidence type="ECO:0000256" key="1">
    <source>
        <dbReference type="SAM" id="MobiDB-lite"/>
    </source>
</evidence>
<dbReference type="Proteomes" id="UP001066276">
    <property type="component" value="Chromosome 1_2"/>
</dbReference>
<comment type="caution">
    <text evidence="2">The sequence shown here is derived from an EMBL/GenBank/DDBJ whole genome shotgun (WGS) entry which is preliminary data.</text>
</comment>